<dbReference type="EMBL" id="CM003100">
    <property type="protein sequence ID" value="KUI67218.1"/>
    <property type="molecule type" value="Genomic_DNA"/>
</dbReference>
<gene>
    <name evidence="1" type="ORF">VM1G_11517</name>
</gene>
<reference evidence="1" key="1">
    <citation type="submission" date="2014-12" db="EMBL/GenBank/DDBJ databases">
        <title>Genome Sequence of Valsa Canker Pathogens Uncovers a Specific Adaption of Colonization on Woody Bark.</title>
        <authorList>
            <person name="Yin Z."/>
            <person name="Liu H."/>
            <person name="Gao X."/>
            <person name="Li Z."/>
            <person name="Song N."/>
            <person name="Ke X."/>
            <person name="Dai Q."/>
            <person name="Wu Y."/>
            <person name="Sun Y."/>
            <person name="Xu J.-R."/>
            <person name="Kang Z.K."/>
            <person name="Wang L."/>
            <person name="Huang L."/>
        </authorList>
    </citation>
    <scope>NUCLEOTIDE SEQUENCE [LARGE SCALE GENOMIC DNA]</scope>
    <source>
        <strain evidence="1">03-8</strain>
    </source>
</reference>
<dbReference type="AlphaFoldDB" id="A0A194VTG1"/>
<name>A0A194VTG1_CYTMA</name>
<keyword evidence="2" id="KW-1185">Reference proteome</keyword>
<evidence type="ECO:0000313" key="1">
    <source>
        <dbReference type="EMBL" id="KUI67218.1"/>
    </source>
</evidence>
<protein>
    <submittedName>
        <fullName evidence="1">Uncharacterized protein</fullName>
    </submittedName>
</protein>
<proteinExistence type="predicted"/>
<organism evidence="1 2">
    <name type="scientific">Cytospora mali</name>
    <name type="common">Apple Valsa canker fungus</name>
    <name type="synonym">Valsa mali</name>
    <dbReference type="NCBI Taxonomy" id="578113"/>
    <lineage>
        <taxon>Eukaryota</taxon>
        <taxon>Fungi</taxon>
        <taxon>Dikarya</taxon>
        <taxon>Ascomycota</taxon>
        <taxon>Pezizomycotina</taxon>
        <taxon>Sordariomycetes</taxon>
        <taxon>Sordariomycetidae</taxon>
        <taxon>Diaporthales</taxon>
        <taxon>Cytosporaceae</taxon>
        <taxon>Cytospora</taxon>
    </lineage>
</organism>
<accession>A0A194VTG1</accession>
<sequence>MGKLKSISYALDAVTRWLAYLELRATSQHTCSTVYCSLQDGGELGDADDFSCDDECTLIYYTNTHNYAASGWLFNYYYLVDQSSYNRGINRVSYQSERIPFLEHGNCNDCGDEHCFRQ</sequence>
<dbReference type="Proteomes" id="UP000078559">
    <property type="component" value="Chromosome 3"/>
</dbReference>
<evidence type="ECO:0000313" key="2">
    <source>
        <dbReference type="Proteomes" id="UP000078559"/>
    </source>
</evidence>